<feature type="transmembrane region" description="Helical" evidence="1">
    <location>
        <begin position="104"/>
        <end position="125"/>
    </location>
</feature>
<organism evidence="2 3">
    <name type="scientific">Saccharothrix espanaensis (strain ATCC 51144 / DSM 44229 / JCM 9112 / NBRC 15066 / NRRL 15764)</name>
    <dbReference type="NCBI Taxonomy" id="1179773"/>
    <lineage>
        <taxon>Bacteria</taxon>
        <taxon>Bacillati</taxon>
        <taxon>Actinomycetota</taxon>
        <taxon>Actinomycetes</taxon>
        <taxon>Pseudonocardiales</taxon>
        <taxon>Pseudonocardiaceae</taxon>
        <taxon>Saccharothrix</taxon>
    </lineage>
</organism>
<dbReference type="OrthoDB" id="3687633at2"/>
<dbReference type="STRING" id="1179773.BN6_40250"/>
<dbReference type="eggNOG" id="COG0651">
    <property type="taxonomic scope" value="Bacteria"/>
</dbReference>
<dbReference type="HOGENOM" id="CLU_048868_0_0_11"/>
<feature type="transmembrane region" description="Helical" evidence="1">
    <location>
        <begin position="166"/>
        <end position="187"/>
    </location>
</feature>
<dbReference type="BioCyc" id="SESP1179773:BN6_RS19470-MONOMER"/>
<feature type="transmembrane region" description="Helical" evidence="1">
    <location>
        <begin position="310"/>
        <end position="331"/>
    </location>
</feature>
<dbReference type="Proteomes" id="UP000006281">
    <property type="component" value="Chromosome"/>
</dbReference>
<dbReference type="EMBL" id="HE804045">
    <property type="protein sequence ID" value="CCH31311.1"/>
    <property type="molecule type" value="Genomic_DNA"/>
</dbReference>
<evidence type="ECO:0000256" key="1">
    <source>
        <dbReference type="SAM" id="Phobius"/>
    </source>
</evidence>
<keyword evidence="1" id="KW-1133">Transmembrane helix</keyword>
<name>K0JYU5_SACES</name>
<protein>
    <recommendedName>
        <fullName evidence="4">NADH:quinone oxidoreductase/Mrp antiporter membrane subunit domain-containing protein</fullName>
    </recommendedName>
</protein>
<feature type="transmembrane region" description="Helical" evidence="1">
    <location>
        <begin position="352"/>
        <end position="370"/>
    </location>
</feature>
<feature type="transmembrane region" description="Helical" evidence="1">
    <location>
        <begin position="80"/>
        <end position="97"/>
    </location>
</feature>
<accession>K0JYU5</accession>
<dbReference type="PATRIC" id="fig|1179773.3.peg.4028"/>
<feature type="transmembrane region" description="Helical" evidence="1">
    <location>
        <begin position="240"/>
        <end position="257"/>
    </location>
</feature>
<dbReference type="AlphaFoldDB" id="K0JYU5"/>
<feature type="transmembrane region" description="Helical" evidence="1">
    <location>
        <begin position="193"/>
        <end position="212"/>
    </location>
</feature>
<evidence type="ECO:0008006" key="4">
    <source>
        <dbReference type="Google" id="ProtNLM"/>
    </source>
</evidence>
<feature type="transmembrane region" description="Helical" evidence="1">
    <location>
        <begin position="131"/>
        <end position="154"/>
    </location>
</feature>
<keyword evidence="1" id="KW-0472">Membrane</keyword>
<keyword evidence="1" id="KW-0812">Transmembrane</keyword>
<feature type="transmembrane region" description="Helical" evidence="1">
    <location>
        <begin position="6"/>
        <end position="24"/>
    </location>
</feature>
<feature type="transmembrane region" description="Helical" evidence="1">
    <location>
        <begin position="278"/>
        <end position="298"/>
    </location>
</feature>
<dbReference type="KEGG" id="sesp:BN6_40250"/>
<sequence length="373" mass="37325">MIVSAVVVSAVVVVGWLVAAVVVGREADPRLARRKGVFGATAVFLLSLAAFPGGLVCTAFSLAGVLVTALSPVTTHPPRVLARALVLVGLACAFTVADAAAVHAVLWAVTAAVAWSAAGGGRLFAVYHVPSALVVASGLLVPTPAGEVLVLLGVAVRAAAVPVHSWFPWFVARTPMGVVAAFLLPLGLVVPKIPAAAVVGGAAALLGAVFAVVQADATRALAFLLVSVNGVVLVDGVRPAAVVAVTGLAMTVAALTARRGALSLGTPAGDLARTPRLAVAYLGFGLVLAGFPLLPGFANAHRLLDHPSPFVVAALVVAVAVNGITVLRGYLGLFAGRTGETGERDLTPLEHYAVAITLSLLALGGLAPGLTGW</sequence>
<evidence type="ECO:0000313" key="2">
    <source>
        <dbReference type="EMBL" id="CCH31311.1"/>
    </source>
</evidence>
<proteinExistence type="predicted"/>
<keyword evidence="3" id="KW-1185">Reference proteome</keyword>
<gene>
    <name evidence="2" type="ordered locus">BN6_40250</name>
</gene>
<dbReference type="RefSeq" id="WP_015101423.1">
    <property type="nucleotide sequence ID" value="NC_019673.1"/>
</dbReference>
<reference evidence="2 3" key="1">
    <citation type="journal article" date="2012" name="BMC Genomics">
        <title>Complete genome sequence of Saccharothrix espanaensis DSM 44229T and comparison to the other completely sequenced Pseudonocardiaceae.</title>
        <authorList>
            <person name="Strobel T."/>
            <person name="Al-Dilaimi A."/>
            <person name="Blom J."/>
            <person name="Gessner A."/>
            <person name="Kalinowski J."/>
            <person name="Luzhetska M."/>
            <person name="Puhler A."/>
            <person name="Szczepanowski R."/>
            <person name="Bechthold A."/>
            <person name="Ruckert C."/>
        </authorList>
    </citation>
    <scope>NUCLEOTIDE SEQUENCE [LARGE SCALE GENOMIC DNA]</scope>
    <source>
        <strain evidence="3">ATCC 51144 / DSM 44229 / JCM 9112 / NBRC 15066 / NRRL 15764</strain>
    </source>
</reference>
<feature type="transmembrane region" description="Helical" evidence="1">
    <location>
        <begin position="36"/>
        <end position="68"/>
    </location>
</feature>
<evidence type="ECO:0000313" key="3">
    <source>
        <dbReference type="Proteomes" id="UP000006281"/>
    </source>
</evidence>